<dbReference type="OrthoDB" id="1293551at2759"/>
<sequence length="181" mass="21404">MCNIGKTTLAKKVDDDYICSQFDKHAWVTIFKEYNKRQMLLEVVSTITGSNQEMSLNGGRFRIVKNDIWSTKAWDQMQRTFPNDDNRSQILLTTQLFYIVDYVSCPDFPPHRKSFISLDDNLNFTKISFKNRFASSSTCRTRELSILYYNVEDYPSRLLSLQDFLVKWTQHMINGILWRKI</sequence>
<feature type="domain" description="NB-ARC" evidence="1">
    <location>
        <begin position="2"/>
        <end position="124"/>
    </location>
</feature>
<dbReference type="Pfam" id="PF00931">
    <property type="entry name" value="NB-ARC"/>
    <property type="match status" value="1"/>
</dbReference>
<accession>A0A9J5ZFM5</accession>
<evidence type="ECO:0000259" key="1">
    <source>
        <dbReference type="Pfam" id="PF00931"/>
    </source>
</evidence>
<dbReference type="SUPFAM" id="SSF52540">
    <property type="entry name" value="P-loop containing nucleoside triphosphate hydrolases"/>
    <property type="match status" value="1"/>
</dbReference>
<name>A0A9J5ZFM5_SOLCO</name>
<evidence type="ECO:0000313" key="3">
    <source>
        <dbReference type="Proteomes" id="UP000824120"/>
    </source>
</evidence>
<reference evidence="2 3" key="1">
    <citation type="submission" date="2020-09" db="EMBL/GenBank/DDBJ databases">
        <title>De no assembly of potato wild relative species, Solanum commersonii.</title>
        <authorList>
            <person name="Cho K."/>
        </authorList>
    </citation>
    <scope>NUCLEOTIDE SEQUENCE [LARGE SCALE GENOMIC DNA]</scope>
    <source>
        <strain evidence="2">LZ3.2</strain>
        <tissue evidence="2">Leaf</tissue>
    </source>
</reference>
<keyword evidence="3" id="KW-1185">Reference proteome</keyword>
<dbReference type="InterPro" id="IPR002182">
    <property type="entry name" value="NB-ARC"/>
</dbReference>
<dbReference type="Gene3D" id="3.40.50.300">
    <property type="entry name" value="P-loop containing nucleotide triphosphate hydrolases"/>
    <property type="match status" value="1"/>
</dbReference>
<organism evidence="2 3">
    <name type="scientific">Solanum commersonii</name>
    <name type="common">Commerson's wild potato</name>
    <name type="synonym">Commerson's nightshade</name>
    <dbReference type="NCBI Taxonomy" id="4109"/>
    <lineage>
        <taxon>Eukaryota</taxon>
        <taxon>Viridiplantae</taxon>
        <taxon>Streptophyta</taxon>
        <taxon>Embryophyta</taxon>
        <taxon>Tracheophyta</taxon>
        <taxon>Spermatophyta</taxon>
        <taxon>Magnoliopsida</taxon>
        <taxon>eudicotyledons</taxon>
        <taxon>Gunneridae</taxon>
        <taxon>Pentapetalae</taxon>
        <taxon>asterids</taxon>
        <taxon>lamiids</taxon>
        <taxon>Solanales</taxon>
        <taxon>Solanaceae</taxon>
        <taxon>Solanoideae</taxon>
        <taxon>Solaneae</taxon>
        <taxon>Solanum</taxon>
    </lineage>
</organism>
<dbReference type="GO" id="GO:0043531">
    <property type="term" value="F:ADP binding"/>
    <property type="evidence" value="ECO:0007669"/>
    <property type="project" value="InterPro"/>
</dbReference>
<dbReference type="AlphaFoldDB" id="A0A9J5ZFM5"/>
<dbReference type="InterPro" id="IPR027417">
    <property type="entry name" value="P-loop_NTPase"/>
</dbReference>
<proteinExistence type="predicted"/>
<dbReference type="EMBL" id="JACXVP010000004">
    <property type="protein sequence ID" value="KAG5610632.1"/>
    <property type="molecule type" value="Genomic_DNA"/>
</dbReference>
<protein>
    <recommendedName>
        <fullName evidence="1">NB-ARC domain-containing protein</fullName>
    </recommendedName>
</protein>
<evidence type="ECO:0000313" key="2">
    <source>
        <dbReference type="EMBL" id="KAG5610632.1"/>
    </source>
</evidence>
<comment type="caution">
    <text evidence="2">The sequence shown here is derived from an EMBL/GenBank/DDBJ whole genome shotgun (WGS) entry which is preliminary data.</text>
</comment>
<gene>
    <name evidence="2" type="ORF">H5410_021913</name>
</gene>
<dbReference type="Proteomes" id="UP000824120">
    <property type="component" value="Chromosome 4"/>
</dbReference>